<dbReference type="EMBL" id="FNOP01000012">
    <property type="protein sequence ID" value="SDX07522.1"/>
    <property type="molecule type" value="Genomic_DNA"/>
</dbReference>
<dbReference type="InterPro" id="IPR006680">
    <property type="entry name" value="Amidohydro-rel"/>
</dbReference>
<dbReference type="NCBIfam" id="NF009060">
    <property type="entry name" value="PRK12394.1"/>
    <property type="match status" value="1"/>
</dbReference>
<proteinExistence type="predicted"/>
<dbReference type="InterPro" id="IPR032466">
    <property type="entry name" value="Metal_Hydrolase"/>
</dbReference>
<dbReference type="Proteomes" id="UP000182379">
    <property type="component" value="Unassembled WGS sequence"/>
</dbReference>
<gene>
    <name evidence="2" type="ORF">SAMN05216495_11226</name>
</gene>
<accession>A0A1H2YQM8</accession>
<evidence type="ECO:0000259" key="1">
    <source>
        <dbReference type="Pfam" id="PF01979"/>
    </source>
</evidence>
<dbReference type="Pfam" id="PF01979">
    <property type="entry name" value="Amidohydro_1"/>
    <property type="match status" value="1"/>
</dbReference>
<reference evidence="2 3" key="1">
    <citation type="submission" date="2016-10" db="EMBL/GenBank/DDBJ databases">
        <authorList>
            <person name="Varghese N."/>
            <person name="Submissions S."/>
        </authorList>
    </citation>
    <scope>NUCLEOTIDE SEQUENCE [LARGE SCALE GENOMIC DNA]</scope>
    <source>
        <strain evidence="2 3">WCC6</strain>
    </source>
</reference>
<dbReference type="RefSeq" id="WP_012939308.1">
    <property type="nucleotide sequence ID" value="NZ_FNOP01000012.1"/>
</dbReference>
<comment type="caution">
    <text evidence="2">The sequence shown here is derived from an EMBL/GenBank/DDBJ whole genome shotgun (WGS) entry which is preliminary data.</text>
</comment>
<protein>
    <submittedName>
        <fullName evidence="2">Dihydroorotase</fullName>
    </submittedName>
</protein>
<dbReference type="SUPFAM" id="SSF51338">
    <property type="entry name" value="Composite domain of metallo-dependent hydrolases"/>
    <property type="match status" value="2"/>
</dbReference>
<dbReference type="GeneID" id="78335674"/>
<dbReference type="InterPro" id="IPR011059">
    <property type="entry name" value="Metal-dep_hydrolase_composite"/>
</dbReference>
<feature type="domain" description="Amidohydrolase-related" evidence="1">
    <location>
        <begin position="52"/>
        <end position="371"/>
    </location>
</feature>
<dbReference type="Gene3D" id="2.30.40.10">
    <property type="entry name" value="Urease, subunit C, domain 1"/>
    <property type="match status" value="1"/>
</dbReference>
<dbReference type="AlphaFoldDB" id="A0A1H2YQM8"/>
<dbReference type="PANTHER" id="PTHR42717">
    <property type="entry name" value="DIHYDROOROTASE-RELATED"/>
    <property type="match status" value="1"/>
</dbReference>
<dbReference type="PANTHER" id="PTHR42717:SF1">
    <property type="entry name" value="IMIDAZOLONEPROPIONASE AND RELATED AMIDOHYDROLASES"/>
    <property type="match status" value="1"/>
</dbReference>
<dbReference type="InterPro" id="IPR020043">
    <property type="entry name" value="Deacetylase_Atu3266-like"/>
</dbReference>
<dbReference type="SUPFAM" id="SSF51556">
    <property type="entry name" value="Metallo-dependent hydrolases"/>
    <property type="match status" value="1"/>
</dbReference>
<dbReference type="OMA" id="IGNNPPN"/>
<organism evidence="2 3">
    <name type="scientific">Acidaminococcus fermentans</name>
    <dbReference type="NCBI Taxonomy" id="905"/>
    <lineage>
        <taxon>Bacteria</taxon>
        <taxon>Bacillati</taxon>
        <taxon>Bacillota</taxon>
        <taxon>Negativicutes</taxon>
        <taxon>Acidaminococcales</taxon>
        <taxon>Acidaminococcaceae</taxon>
        <taxon>Acidaminococcus</taxon>
    </lineage>
</organism>
<dbReference type="GO" id="GO:0016810">
    <property type="term" value="F:hydrolase activity, acting on carbon-nitrogen (but not peptide) bonds"/>
    <property type="evidence" value="ECO:0007669"/>
    <property type="project" value="InterPro"/>
</dbReference>
<name>A0A1H2YQM8_ACIFE</name>
<evidence type="ECO:0000313" key="2">
    <source>
        <dbReference type="EMBL" id="SDX07522.1"/>
    </source>
</evidence>
<dbReference type="GO" id="GO:0019213">
    <property type="term" value="F:deacetylase activity"/>
    <property type="evidence" value="ECO:0007669"/>
    <property type="project" value="InterPro"/>
</dbReference>
<sequence length="380" mass="41795">MDFLIRNGLLYDPAAHRLIRKDVALVEGKIVYPAVNAGSAGYRQIIDASGCLVTPGLIDYHTHYCFRGSENGVNGDAASFCMGITTAVDGGSAGTGNYELYRASIMAMAEVRILNYLLVASGGQSNDQYPENLDPRYFDERKILDFFQRYEDNLVGLKTRLSRGILGPEMARKSLQRTVEIAEKAGTRVIVHVTDCPLPLDEVAAMLRSGDVICHIYQNRGNHSCLDEKGKVLPGLWKARERGVLFDASNGRSNFDLEVARKAVEQGFVPDVISSDNNASSFFLQPLHSLPRVLSKYLDFGMPLEQVLDCATGNPARLIGRPELGTMEEGTTADVALFRLKKKEVPYCDINGHTMTGHQVLVPQMTFKGGKCVYCQADFG</sequence>
<dbReference type="Gene3D" id="3.20.20.140">
    <property type="entry name" value="Metal-dependent hydrolases"/>
    <property type="match status" value="1"/>
</dbReference>
<evidence type="ECO:0000313" key="3">
    <source>
        <dbReference type="Proteomes" id="UP000182379"/>
    </source>
</evidence>